<dbReference type="Proteomes" id="UP000317303">
    <property type="component" value="Unassembled WGS sequence"/>
</dbReference>
<dbReference type="SUPFAM" id="SSF50447">
    <property type="entry name" value="Translation proteins"/>
    <property type="match status" value="1"/>
</dbReference>
<dbReference type="Gene3D" id="2.40.30.10">
    <property type="entry name" value="Translation factors"/>
    <property type="match status" value="1"/>
</dbReference>
<accession>A0A660C7G8</accession>
<evidence type="ECO:0000256" key="2">
    <source>
        <dbReference type="ARBA" id="ARBA00022490"/>
    </source>
</evidence>
<dbReference type="GO" id="GO:0005829">
    <property type="term" value="C:cytosol"/>
    <property type="evidence" value="ECO:0007669"/>
    <property type="project" value="TreeGrafter"/>
</dbReference>
<dbReference type="InterPro" id="IPR004535">
    <property type="entry name" value="Transl_elong_SelB"/>
</dbReference>
<dbReference type="PROSITE" id="PS51722">
    <property type="entry name" value="G_TR_2"/>
    <property type="match status" value="1"/>
</dbReference>
<gene>
    <name evidence="6" type="ORF">JD82_01294</name>
</gene>
<evidence type="ECO:0000256" key="1">
    <source>
        <dbReference type="ARBA" id="ARBA00004496"/>
    </source>
</evidence>
<dbReference type="Gene3D" id="1.10.10.10">
    <property type="entry name" value="Winged helix-like DNA-binding domain superfamily/Winged helix DNA-binding domain"/>
    <property type="match status" value="1"/>
</dbReference>
<dbReference type="GO" id="GO:0001514">
    <property type="term" value="P:selenocysteine incorporation"/>
    <property type="evidence" value="ECO:0007669"/>
    <property type="project" value="InterPro"/>
</dbReference>
<evidence type="ECO:0000256" key="4">
    <source>
        <dbReference type="ARBA" id="ARBA00023134"/>
    </source>
</evidence>
<dbReference type="SUPFAM" id="SSF46785">
    <property type="entry name" value="Winged helix' DNA-binding domain"/>
    <property type="match status" value="1"/>
</dbReference>
<dbReference type="GO" id="GO:0005525">
    <property type="term" value="F:GTP binding"/>
    <property type="evidence" value="ECO:0007669"/>
    <property type="project" value="UniProtKB-KW"/>
</dbReference>
<feature type="domain" description="Tr-type G" evidence="5">
    <location>
        <begin position="1"/>
        <end position="167"/>
    </location>
</feature>
<reference evidence="6 7" key="1">
    <citation type="submission" date="2019-07" db="EMBL/GenBank/DDBJ databases">
        <title>R&amp;d 2014.</title>
        <authorList>
            <person name="Klenk H.-P."/>
        </authorList>
    </citation>
    <scope>NUCLEOTIDE SEQUENCE [LARGE SCALE GENOMIC DNA]</scope>
    <source>
        <strain evidence="6 7">DSM 43194</strain>
    </source>
</reference>
<dbReference type="Gene3D" id="1.10.10.2770">
    <property type="match status" value="1"/>
</dbReference>
<dbReference type="OrthoDB" id="9803139at2"/>
<dbReference type="PANTHER" id="PTHR43721">
    <property type="entry name" value="ELONGATION FACTOR TU-RELATED"/>
    <property type="match status" value="1"/>
</dbReference>
<dbReference type="GO" id="GO:0003723">
    <property type="term" value="F:RNA binding"/>
    <property type="evidence" value="ECO:0007669"/>
    <property type="project" value="InterPro"/>
</dbReference>
<comment type="caution">
    <text evidence="6">The sequence shown here is derived from an EMBL/GenBank/DDBJ whole genome shotgun (WGS) entry which is preliminary data.</text>
</comment>
<proteinExistence type="predicted"/>
<keyword evidence="4" id="KW-0342">GTP-binding</keyword>
<dbReference type="Pfam" id="PF25461">
    <property type="entry name" value="Beta-barrel_SelB"/>
    <property type="match status" value="1"/>
</dbReference>
<keyword evidence="2" id="KW-0963">Cytoplasm</keyword>
<dbReference type="InterPro" id="IPR050055">
    <property type="entry name" value="EF-Tu_GTPase"/>
</dbReference>
<dbReference type="AlphaFoldDB" id="A0A660C7G8"/>
<protein>
    <submittedName>
        <fullName evidence="6">Selenocysteine-specific elongation factor</fullName>
    </submittedName>
</protein>
<dbReference type="InterPro" id="IPR009000">
    <property type="entry name" value="Transl_B-barrel_sf"/>
</dbReference>
<dbReference type="EMBL" id="VLJV01000001">
    <property type="protein sequence ID" value="TWH19468.1"/>
    <property type="molecule type" value="Genomic_DNA"/>
</dbReference>
<evidence type="ECO:0000256" key="3">
    <source>
        <dbReference type="ARBA" id="ARBA00022917"/>
    </source>
</evidence>
<dbReference type="InterPro" id="IPR036388">
    <property type="entry name" value="WH-like_DNA-bd_sf"/>
</dbReference>
<dbReference type="PANTHER" id="PTHR43721:SF22">
    <property type="entry name" value="ELONGATION FACTOR TU, MITOCHONDRIAL"/>
    <property type="match status" value="1"/>
</dbReference>
<keyword evidence="7" id="KW-1185">Reference proteome</keyword>
<dbReference type="SUPFAM" id="SSF52540">
    <property type="entry name" value="P-loop containing nucleoside triphosphate hydrolases"/>
    <property type="match status" value="1"/>
</dbReference>
<name>A0A660C7G8_9PSEU</name>
<dbReference type="InterPro" id="IPR000795">
    <property type="entry name" value="T_Tr_GTP-bd_dom"/>
</dbReference>
<dbReference type="GO" id="GO:0003924">
    <property type="term" value="F:GTPase activity"/>
    <property type="evidence" value="ECO:0007669"/>
    <property type="project" value="InterPro"/>
</dbReference>
<dbReference type="InterPro" id="IPR015191">
    <property type="entry name" value="SelB_WHD4"/>
</dbReference>
<evidence type="ECO:0000313" key="6">
    <source>
        <dbReference type="EMBL" id="TWH19468.1"/>
    </source>
</evidence>
<keyword evidence="3" id="KW-0648">Protein biosynthesis</keyword>
<dbReference type="InterPro" id="IPR027417">
    <property type="entry name" value="P-loop_NTPase"/>
</dbReference>
<dbReference type="InterPro" id="IPR057335">
    <property type="entry name" value="Beta-barrel_SelB"/>
</dbReference>
<keyword evidence="4" id="KW-0547">Nucleotide-binding</keyword>
<dbReference type="CDD" id="cd04171">
    <property type="entry name" value="SelB"/>
    <property type="match status" value="1"/>
</dbReference>
<comment type="subcellular location">
    <subcellularLocation>
        <location evidence="1">Cytoplasm</location>
    </subcellularLocation>
</comment>
<dbReference type="Pfam" id="PF00009">
    <property type="entry name" value="GTP_EFTU"/>
    <property type="match status" value="1"/>
</dbReference>
<dbReference type="GO" id="GO:0003746">
    <property type="term" value="F:translation elongation factor activity"/>
    <property type="evidence" value="ECO:0007669"/>
    <property type="project" value="UniProtKB-KW"/>
</dbReference>
<organism evidence="6 7">
    <name type="scientific">Prauserella rugosa</name>
    <dbReference type="NCBI Taxonomy" id="43354"/>
    <lineage>
        <taxon>Bacteria</taxon>
        <taxon>Bacillati</taxon>
        <taxon>Actinomycetota</taxon>
        <taxon>Actinomycetes</taxon>
        <taxon>Pseudonocardiales</taxon>
        <taxon>Pseudonocardiaceae</taxon>
        <taxon>Prauserella</taxon>
    </lineage>
</organism>
<evidence type="ECO:0000259" key="5">
    <source>
        <dbReference type="PROSITE" id="PS51722"/>
    </source>
</evidence>
<sequence>MHVVATAGHVDHGKSTLVRALTGMEPDRLDEERRRGLTVDLGFAWTEVEAGTVAFVDVPGHERFVPNMLAGAGPVTAAMFVVAADEGWQAQSAEHLAALDAFGVRRGLLVVSKADRADPAPVVADVSERLAATTLGEVPAVAVSATTGAGLDELRTRLSELVRTLPHPDGDADVRLWADRVFTVRGAGTVVTGTLGAGRIAVGDELELSGSGRRASVRGLQSLGRAREEVTAVARVAVNLRGVDRGELRRGEALLTPAAWRGTREVDVRVRGEKAAELHRELVLHVGAAGVPCRVRPLGGDTARLTLAAPLPLRCGDIGLVRDPGQHRVPAGVEVLDPDPPELRRRGAARERAVDLEGGDPAAVYLRRHGVVARSELRARGFGERGRAVGRWAVDEALLAELPARARQRFDAFVTDEPLAAGMPVDALRRELDVPTELVATAAADAGLHVRDGLVQRPEATALPEWVDRAVRRIEGWLAEEPFEAPDAEELADLGLGPRELAAAERAGRLVRITDTLVLADGALERAAEVLAGLDAPFTVSAARKALGTSRRVAVPLLERLDADGVTRRRADGTRELR</sequence>
<dbReference type="Gene3D" id="3.40.50.300">
    <property type="entry name" value="P-loop containing nucleotide triphosphate hydrolases"/>
    <property type="match status" value="1"/>
</dbReference>
<keyword evidence="6" id="KW-0251">Elongation factor</keyword>
<dbReference type="Pfam" id="PF09107">
    <property type="entry name" value="WHD_3rd_SelB"/>
    <property type="match status" value="1"/>
</dbReference>
<evidence type="ECO:0000313" key="7">
    <source>
        <dbReference type="Proteomes" id="UP000317303"/>
    </source>
</evidence>
<dbReference type="NCBIfam" id="TIGR00475">
    <property type="entry name" value="selB"/>
    <property type="match status" value="1"/>
</dbReference>
<dbReference type="InterPro" id="IPR036390">
    <property type="entry name" value="WH_DNA-bd_sf"/>
</dbReference>
<dbReference type="RefSeq" id="WP_030530515.1">
    <property type="nucleotide sequence ID" value="NZ_JOIJ01000002.1"/>
</dbReference>